<evidence type="ECO:0000256" key="3">
    <source>
        <dbReference type="ARBA" id="ARBA00023163"/>
    </source>
</evidence>
<protein>
    <submittedName>
        <fullName evidence="5">Winged helix-turn-helix transcriptional regulator</fullName>
    </submittedName>
</protein>
<dbReference type="EMBL" id="DVHN01000106">
    <property type="protein sequence ID" value="HIR88978.1"/>
    <property type="molecule type" value="Genomic_DNA"/>
</dbReference>
<evidence type="ECO:0000256" key="2">
    <source>
        <dbReference type="ARBA" id="ARBA00023125"/>
    </source>
</evidence>
<evidence type="ECO:0000313" key="6">
    <source>
        <dbReference type="Proteomes" id="UP000824201"/>
    </source>
</evidence>
<dbReference type="PANTHER" id="PTHR42756:SF1">
    <property type="entry name" value="TRANSCRIPTIONAL REPRESSOR OF EMRAB OPERON"/>
    <property type="match status" value="1"/>
</dbReference>
<organism evidence="5 6">
    <name type="scientific">Candidatus Fimimorpha faecalis</name>
    <dbReference type="NCBI Taxonomy" id="2840824"/>
    <lineage>
        <taxon>Bacteria</taxon>
        <taxon>Bacillati</taxon>
        <taxon>Bacillota</taxon>
        <taxon>Clostridia</taxon>
        <taxon>Eubacteriales</taxon>
        <taxon>Candidatus Fimimorpha</taxon>
    </lineage>
</organism>
<dbReference type="SMART" id="SM00347">
    <property type="entry name" value="HTH_MARR"/>
    <property type="match status" value="1"/>
</dbReference>
<keyword evidence="1" id="KW-0805">Transcription regulation</keyword>
<accession>A0A9D1JDA3</accession>
<reference evidence="5" key="1">
    <citation type="submission" date="2020-10" db="EMBL/GenBank/DDBJ databases">
        <authorList>
            <person name="Gilroy R."/>
        </authorList>
    </citation>
    <scope>NUCLEOTIDE SEQUENCE</scope>
    <source>
        <strain evidence="5">ChiW13-3771</strain>
    </source>
</reference>
<sequence length="144" mass="16773">MKNIKSILLLRDLVDSYEAACKPICRSIKLSQTAFDILVFLTDHPEYDTAKDISKYRGIEPNKVSFNVERLVEEGYLERHSVPGDRRKVQLVCTKKVQAIMEQEREISEKFYSTVLDGMSEEDISKFEQYVQIICNNIKKLKHI</sequence>
<evidence type="ECO:0000313" key="5">
    <source>
        <dbReference type="EMBL" id="HIR88978.1"/>
    </source>
</evidence>
<name>A0A9D1JDA3_9FIRM</name>
<dbReference type="PROSITE" id="PS50995">
    <property type="entry name" value="HTH_MARR_2"/>
    <property type="match status" value="1"/>
</dbReference>
<feature type="domain" description="HTH marR-type" evidence="4">
    <location>
        <begin position="1"/>
        <end position="136"/>
    </location>
</feature>
<dbReference type="SUPFAM" id="SSF46785">
    <property type="entry name" value="Winged helix' DNA-binding domain"/>
    <property type="match status" value="1"/>
</dbReference>
<dbReference type="InterPro" id="IPR036388">
    <property type="entry name" value="WH-like_DNA-bd_sf"/>
</dbReference>
<proteinExistence type="predicted"/>
<reference evidence="5" key="2">
    <citation type="journal article" date="2021" name="PeerJ">
        <title>Extensive microbial diversity within the chicken gut microbiome revealed by metagenomics and culture.</title>
        <authorList>
            <person name="Gilroy R."/>
            <person name="Ravi A."/>
            <person name="Getino M."/>
            <person name="Pursley I."/>
            <person name="Horton D.L."/>
            <person name="Alikhan N.F."/>
            <person name="Baker D."/>
            <person name="Gharbi K."/>
            <person name="Hall N."/>
            <person name="Watson M."/>
            <person name="Adriaenssens E.M."/>
            <person name="Foster-Nyarko E."/>
            <person name="Jarju S."/>
            <person name="Secka A."/>
            <person name="Antonio M."/>
            <person name="Oren A."/>
            <person name="Chaudhuri R.R."/>
            <person name="La Ragione R."/>
            <person name="Hildebrand F."/>
            <person name="Pallen M.J."/>
        </authorList>
    </citation>
    <scope>NUCLEOTIDE SEQUENCE</scope>
    <source>
        <strain evidence="5">ChiW13-3771</strain>
    </source>
</reference>
<gene>
    <name evidence="5" type="ORF">IAC96_08525</name>
</gene>
<keyword evidence="3" id="KW-0804">Transcription</keyword>
<dbReference type="InterPro" id="IPR000835">
    <property type="entry name" value="HTH_MarR-typ"/>
</dbReference>
<dbReference type="Proteomes" id="UP000824201">
    <property type="component" value="Unassembled WGS sequence"/>
</dbReference>
<dbReference type="PANTHER" id="PTHR42756">
    <property type="entry name" value="TRANSCRIPTIONAL REGULATOR, MARR"/>
    <property type="match status" value="1"/>
</dbReference>
<dbReference type="AlphaFoldDB" id="A0A9D1JDA3"/>
<dbReference type="InterPro" id="IPR036390">
    <property type="entry name" value="WH_DNA-bd_sf"/>
</dbReference>
<comment type="caution">
    <text evidence="5">The sequence shown here is derived from an EMBL/GenBank/DDBJ whole genome shotgun (WGS) entry which is preliminary data.</text>
</comment>
<dbReference type="Gene3D" id="1.10.10.10">
    <property type="entry name" value="Winged helix-like DNA-binding domain superfamily/Winged helix DNA-binding domain"/>
    <property type="match status" value="1"/>
</dbReference>
<keyword evidence="2" id="KW-0238">DNA-binding</keyword>
<dbReference type="GO" id="GO:0003700">
    <property type="term" value="F:DNA-binding transcription factor activity"/>
    <property type="evidence" value="ECO:0007669"/>
    <property type="project" value="InterPro"/>
</dbReference>
<dbReference type="GO" id="GO:0003677">
    <property type="term" value="F:DNA binding"/>
    <property type="evidence" value="ECO:0007669"/>
    <property type="project" value="UniProtKB-KW"/>
</dbReference>
<evidence type="ECO:0000259" key="4">
    <source>
        <dbReference type="PROSITE" id="PS50995"/>
    </source>
</evidence>
<evidence type="ECO:0000256" key="1">
    <source>
        <dbReference type="ARBA" id="ARBA00023015"/>
    </source>
</evidence>
<dbReference type="Pfam" id="PF12802">
    <property type="entry name" value="MarR_2"/>
    <property type="match status" value="1"/>
</dbReference>